<gene>
    <name evidence="1" type="ORF">OFUS_LOCUS382</name>
</gene>
<sequence>MHIICEFLIIDLWYYSCLTLLNIMLMVEKTNSGVGHCNLVIITCINNCLIIGRSSWRSDKLNATLLGPINVVTEWEEGIGAQRNAFQLGQPFRSLSLCKFGRRVFKHAFPGGSIHI</sequence>
<accession>A0A8S4MVD7</accession>
<name>A0A8S4MVD7_OWEFU</name>
<evidence type="ECO:0000313" key="2">
    <source>
        <dbReference type="Proteomes" id="UP000749559"/>
    </source>
</evidence>
<keyword evidence="2" id="KW-1185">Reference proteome</keyword>
<comment type="caution">
    <text evidence="1">The sequence shown here is derived from an EMBL/GenBank/DDBJ whole genome shotgun (WGS) entry which is preliminary data.</text>
</comment>
<dbReference type="EMBL" id="CAIIXF020000001">
    <property type="protein sequence ID" value="CAH1772656.1"/>
    <property type="molecule type" value="Genomic_DNA"/>
</dbReference>
<organism evidence="1 2">
    <name type="scientific">Owenia fusiformis</name>
    <name type="common">Polychaete worm</name>
    <dbReference type="NCBI Taxonomy" id="6347"/>
    <lineage>
        <taxon>Eukaryota</taxon>
        <taxon>Metazoa</taxon>
        <taxon>Spiralia</taxon>
        <taxon>Lophotrochozoa</taxon>
        <taxon>Annelida</taxon>
        <taxon>Polychaeta</taxon>
        <taxon>Sedentaria</taxon>
        <taxon>Canalipalpata</taxon>
        <taxon>Sabellida</taxon>
        <taxon>Oweniida</taxon>
        <taxon>Oweniidae</taxon>
        <taxon>Owenia</taxon>
    </lineage>
</organism>
<reference evidence="1" key="1">
    <citation type="submission" date="2022-03" db="EMBL/GenBank/DDBJ databases">
        <authorList>
            <person name="Martin C."/>
        </authorList>
    </citation>
    <scope>NUCLEOTIDE SEQUENCE</scope>
</reference>
<dbReference type="Proteomes" id="UP000749559">
    <property type="component" value="Unassembled WGS sequence"/>
</dbReference>
<proteinExistence type="predicted"/>
<evidence type="ECO:0000313" key="1">
    <source>
        <dbReference type="EMBL" id="CAH1772656.1"/>
    </source>
</evidence>
<dbReference type="AlphaFoldDB" id="A0A8S4MVD7"/>
<protein>
    <submittedName>
        <fullName evidence="1">Uncharacterized protein</fullName>
    </submittedName>
</protein>
<feature type="non-terminal residue" evidence="1">
    <location>
        <position position="116"/>
    </location>
</feature>
<dbReference type="OrthoDB" id="6017153at2759"/>